<protein>
    <submittedName>
        <fullName evidence="1">Uncharacterized protein</fullName>
    </submittedName>
</protein>
<reference evidence="1" key="1">
    <citation type="submission" date="2021-03" db="EMBL/GenBank/DDBJ databases">
        <authorList>
            <person name="Bekaert M."/>
        </authorList>
    </citation>
    <scope>NUCLEOTIDE SEQUENCE</scope>
</reference>
<keyword evidence="2" id="KW-1185">Reference proteome</keyword>
<name>A0A8S3SE81_MYTED</name>
<dbReference type="EMBL" id="CAJPWZ010001626">
    <property type="protein sequence ID" value="CAG2219293.1"/>
    <property type="molecule type" value="Genomic_DNA"/>
</dbReference>
<sequence length="379" mass="44719">MDILYLKSFERLKEASRNFCLDLLENFTEKSVILQCWSDKVIKLYHEFTTFPFVWLKYDRYPSLESIQSYKDILNEIDNYKGFTVFGSQYTVIINSIIGMLSYSLYRKIPQQIKILDKAIKFLSLTKKSPRSCILLRLATFFFMERKFESAIEICAEIPRKIIYVTPSKRLWDTVDRSRIHMHNLLLSIEIKPLRKLKEAILAACYSKDIQNGLPSEYNYILNEFQNGMFVQSHFKVTYMTAEMWAVPDVLQYELLSVPEKFYEHRFSCPQYDEIPSIHMHPLLNCYLLQYLCYEALGKTKLCYEVLTKLNNLTAKEATVDENCVLFYNVVAFCNKKSGYYRKATKYILRSLKTKPSRRNAAFGYLKSIINQSLTLIRE</sequence>
<comment type="caution">
    <text evidence="1">The sequence shown here is derived from an EMBL/GenBank/DDBJ whole genome shotgun (WGS) entry which is preliminary data.</text>
</comment>
<evidence type="ECO:0000313" key="2">
    <source>
        <dbReference type="Proteomes" id="UP000683360"/>
    </source>
</evidence>
<dbReference type="AlphaFoldDB" id="A0A8S3SE81"/>
<evidence type="ECO:0000313" key="1">
    <source>
        <dbReference type="EMBL" id="CAG2219293.1"/>
    </source>
</evidence>
<accession>A0A8S3SE81</accession>
<dbReference type="OrthoDB" id="6115691at2759"/>
<proteinExistence type="predicted"/>
<dbReference type="Proteomes" id="UP000683360">
    <property type="component" value="Unassembled WGS sequence"/>
</dbReference>
<gene>
    <name evidence="1" type="ORF">MEDL_32828</name>
</gene>
<organism evidence="1 2">
    <name type="scientific">Mytilus edulis</name>
    <name type="common">Blue mussel</name>
    <dbReference type="NCBI Taxonomy" id="6550"/>
    <lineage>
        <taxon>Eukaryota</taxon>
        <taxon>Metazoa</taxon>
        <taxon>Spiralia</taxon>
        <taxon>Lophotrochozoa</taxon>
        <taxon>Mollusca</taxon>
        <taxon>Bivalvia</taxon>
        <taxon>Autobranchia</taxon>
        <taxon>Pteriomorphia</taxon>
        <taxon>Mytilida</taxon>
        <taxon>Mytiloidea</taxon>
        <taxon>Mytilidae</taxon>
        <taxon>Mytilinae</taxon>
        <taxon>Mytilus</taxon>
    </lineage>
</organism>